<evidence type="ECO:0000313" key="2">
    <source>
        <dbReference type="Proteomes" id="UP000006222"/>
    </source>
</evidence>
<dbReference type="PATRIC" id="fig|991778.3.peg.3380"/>
<organism evidence="1 2">
    <name type="scientific">Rhodopirellula baltica WH47</name>
    <dbReference type="NCBI Taxonomy" id="991778"/>
    <lineage>
        <taxon>Bacteria</taxon>
        <taxon>Pseudomonadati</taxon>
        <taxon>Planctomycetota</taxon>
        <taxon>Planctomycetia</taxon>
        <taxon>Pirellulales</taxon>
        <taxon>Pirellulaceae</taxon>
        <taxon>Rhodopirellula</taxon>
    </lineage>
</organism>
<gene>
    <name evidence="1" type="ORF">RBWH47_04006</name>
</gene>
<reference evidence="1 2" key="1">
    <citation type="journal article" date="2013" name="Mar. Genomics">
        <title>Expression of sulfatases in Rhodopirellula baltica and the diversity of sulfatases in the genus Rhodopirellula.</title>
        <authorList>
            <person name="Wegner C.E."/>
            <person name="Richter-Heitmann T."/>
            <person name="Klindworth A."/>
            <person name="Klockow C."/>
            <person name="Richter M."/>
            <person name="Achstetter T."/>
            <person name="Glockner F.O."/>
            <person name="Harder J."/>
        </authorList>
    </citation>
    <scope>NUCLEOTIDE SEQUENCE [LARGE SCALE GENOMIC DNA]</scope>
    <source>
        <strain evidence="1 2">WH47</strain>
    </source>
</reference>
<dbReference type="Proteomes" id="UP000006222">
    <property type="component" value="Unassembled WGS sequence"/>
</dbReference>
<dbReference type="EMBL" id="AFAR01000168">
    <property type="protein sequence ID" value="EGF26967.1"/>
    <property type="molecule type" value="Genomic_DNA"/>
</dbReference>
<proteinExistence type="predicted"/>
<dbReference type="AlphaFoldDB" id="F2ATY3"/>
<name>F2ATY3_RHOBT</name>
<accession>F2ATY3</accession>
<evidence type="ECO:0000313" key="1">
    <source>
        <dbReference type="EMBL" id="EGF26967.1"/>
    </source>
</evidence>
<protein>
    <submittedName>
        <fullName evidence="1">Uncharacterized protein</fullName>
    </submittedName>
</protein>
<comment type="caution">
    <text evidence="1">The sequence shown here is derived from an EMBL/GenBank/DDBJ whole genome shotgun (WGS) entry which is preliminary data.</text>
</comment>
<sequence length="49" mass="5463">MTFRPALPRSQRQAIGVFAFTVLRSTFTGIVTDGTDMRNTVEQLSQVFA</sequence>